<dbReference type="CDD" id="cd02516">
    <property type="entry name" value="CDP-ME_synthetase"/>
    <property type="match status" value="1"/>
</dbReference>
<keyword evidence="1" id="KW-0808">Transferase</keyword>
<evidence type="ECO:0000256" key="1">
    <source>
        <dbReference type="ARBA" id="ARBA00022679"/>
    </source>
</evidence>
<dbReference type="InterPro" id="IPR018294">
    <property type="entry name" value="ISPD_synthase_CS"/>
</dbReference>
<keyword evidence="4" id="KW-1185">Reference proteome</keyword>
<dbReference type="PANTHER" id="PTHR43015:SF1">
    <property type="entry name" value="D-RIBITOL-5-PHOSPHATE CYTIDYLYLTRANSFERASE"/>
    <property type="match status" value="1"/>
</dbReference>
<dbReference type="EMBL" id="BAABKE010000001">
    <property type="protein sequence ID" value="GAA5093742.1"/>
    <property type="molecule type" value="Genomic_DNA"/>
</dbReference>
<protein>
    <submittedName>
        <fullName evidence="3">IspD/TarI family cytidylyltransferase</fullName>
    </submittedName>
</protein>
<dbReference type="Proteomes" id="UP001500631">
    <property type="component" value="Unassembled WGS sequence"/>
</dbReference>
<sequence length="248" mass="27735">MNTQNIALIFAGGTGQRMNSKSIPKQFLELHGKPIIIYTLEHFQKHSDIDGIIVVCLEAWIAHLQKLLQQYDMDKVMSIVSGGETGQLSIYNGLGEIEKLFKNGGDEVIVLIHDGVRPLINEKLITDNIKMVMEKGSAITTSAAIETVAIQKYHSINVINEIIDRSDCRVAKAPQSFFLNDILSAHRLALSEGENNIIDSASMMMKYGYELNMVDCEPINIKITTPIDFYMFKAILDARENAQLYGIE</sequence>
<evidence type="ECO:0000313" key="4">
    <source>
        <dbReference type="Proteomes" id="UP001500631"/>
    </source>
</evidence>
<gene>
    <name evidence="3" type="ORF">GCM10023338_01190</name>
</gene>
<name>A0ABP9MGD0_9GAMM</name>
<comment type="caution">
    <text evidence="3">The sequence shown here is derived from an EMBL/GenBank/DDBJ whole genome shotgun (WGS) entry which is preliminary data.</text>
</comment>
<organism evidence="3 4">
    <name type="scientific">Wohlfahrtiimonas larvae</name>
    <dbReference type="NCBI Taxonomy" id="1157986"/>
    <lineage>
        <taxon>Bacteria</taxon>
        <taxon>Pseudomonadati</taxon>
        <taxon>Pseudomonadota</taxon>
        <taxon>Gammaproteobacteria</taxon>
        <taxon>Cardiobacteriales</taxon>
        <taxon>Ignatzschineriaceae</taxon>
        <taxon>Wohlfahrtiimonas</taxon>
    </lineage>
</organism>
<proteinExistence type="predicted"/>
<keyword evidence="2 3" id="KW-0548">Nucleotidyltransferase</keyword>
<dbReference type="NCBIfam" id="NF001183">
    <property type="entry name" value="PRK00155.1-3"/>
    <property type="match status" value="1"/>
</dbReference>
<dbReference type="Gene3D" id="3.90.550.10">
    <property type="entry name" value="Spore Coat Polysaccharide Biosynthesis Protein SpsA, Chain A"/>
    <property type="match status" value="1"/>
</dbReference>
<dbReference type="PANTHER" id="PTHR43015">
    <property type="entry name" value="D-RIBITOL-5-PHOSPHATE CYTIDYLYLTRANSFERASE"/>
    <property type="match status" value="1"/>
</dbReference>
<evidence type="ECO:0000256" key="2">
    <source>
        <dbReference type="ARBA" id="ARBA00022695"/>
    </source>
</evidence>
<accession>A0ABP9MGD0</accession>
<evidence type="ECO:0000313" key="3">
    <source>
        <dbReference type="EMBL" id="GAA5093742.1"/>
    </source>
</evidence>
<dbReference type="GO" id="GO:0016779">
    <property type="term" value="F:nucleotidyltransferase activity"/>
    <property type="evidence" value="ECO:0007669"/>
    <property type="project" value="UniProtKB-KW"/>
</dbReference>
<dbReference type="SUPFAM" id="SSF53448">
    <property type="entry name" value="Nucleotide-diphospho-sugar transferases"/>
    <property type="match status" value="1"/>
</dbReference>
<dbReference type="InterPro" id="IPR034683">
    <property type="entry name" value="IspD/TarI"/>
</dbReference>
<dbReference type="PROSITE" id="PS01295">
    <property type="entry name" value="ISPD"/>
    <property type="match status" value="1"/>
</dbReference>
<reference evidence="4" key="1">
    <citation type="journal article" date="2019" name="Int. J. Syst. Evol. Microbiol.">
        <title>The Global Catalogue of Microorganisms (GCM) 10K type strain sequencing project: providing services to taxonomists for standard genome sequencing and annotation.</title>
        <authorList>
            <consortium name="The Broad Institute Genomics Platform"/>
            <consortium name="The Broad Institute Genome Sequencing Center for Infectious Disease"/>
            <person name="Wu L."/>
            <person name="Ma J."/>
        </authorList>
    </citation>
    <scope>NUCLEOTIDE SEQUENCE [LARGE SCALE GENOMIC DNA]</scope>
    <source>
        <strain evidence="4">JCM 18424</strain>
    </source>
</reference>
<dbReference type="Pfam" id="PF01128">
    <property type="entry name" value="IspD"/>
    <property type="match status" value="1"/>
</dbReference>
<dbReference type="RefSeq" id="WP_077925988.1">
    <property type="nucleotide sequence ID" value="NZ_BAABKE010000001.1"/>
</dbReference>
<dbReference type="InterPro" id="IPR029044">
    <property type="entry name" value="Nucleotide-diphossugar_trans"/>
</dbReference>